<evidence type="ECO:0000256" key="1">
    <source>
        <dbReference type="SAM" id="SignalP"/>
    </source>
</evidence>
<dbReference type="AlphaFoldDB" id="A0AA92EFV8"/>
<dbReference type="EMBL" id="CP039339">
    <property type="protein sequence ID" value="QCX50696.1"/>
    <property type="molecule type" value="Genomic_DNA"/>
</dbReference>
<organism evidence="2 3">
    <name type="scientific">Ralstonia solanacearum</name>
    <name type="common">Pseudomonas solanacearum</name>
    <dbReference type="NCBI Taxonomy" id="305"/>
    <lineage>
        <taxon>Bacteria</taxon>
        <taxon>Pseudomonadati</taxon>
        <taxon>Pseudomonadota</taxon>
        <taxon>Betaproteobacteria</taxon>
        <taxon>Burkholderiales</taxon>
        <taxon>Burkholderiaceae</taxon>
        <taxon>Ralstonia</taxon>
        <taxon>Ralstonia solanacearum species complex</taxon>
    </lineage>
</organism>
<proteinExistence type="predicted"/>
<evidence type="ECO:0000313" key="3">
    <source>
        <dbReference type="Proteomes" id="UP000310553"/>
    </source>
</evidence>
<protein>
    <submittedName>
        <fullName evidence="2">Uncharacterized protein</fullName>
    </submittedName>
</protein>
<keyword evidence="1" id="KW-0732">Signal</keyword>
<reference evidence="2 3" key="1">
    <citation type="submission" date="2019-04" db="EMBL/GenBank/DDBJ databases">
        <title>Complete Genome of UW386 and Higher Quality Genome of UW700.</title>
        <authorList>
            <person name="Jacobs J."/>
            <person name="Perez A."/>
            <person name="Steidl O."/>
            <person name="Allen C."/>
        </authorList>
    </citation>
    <scope>NUCLEOTIDE SEQUENCE [LARGE SCALE GENOMIC DNA]</scope>
    <source>
        <strain evidence="2 3">UW386</strain>
    </source>
</reference>
<feature type="chain" id="PRO_5041656149" evidence="1">
    <location>
        <begin position="24"/>
        <end position="121"/>
    </location>
</feature>
<accession>A0AA92EFV8</accession>
<gene>
    <name evidence="2" type="ORF">E7Z57_17230</name>
</gene>
<dbReference type="Proteomes" id="UP000310553">
    <property type="component" value="Chromosome"/>
</dbReference>
<sequence length="121" mass="12926">MKNITCQFAASATLVLASSSVFANCIGGPAFQTCNDSSGNSYTVNRMGNTTMVNGYNAQTGNSWNETARTFGNTTQINGNAANGQSWNETIHNYGNGNRSIYGTDSRGNSYNHYCTSYGCN</sequence>
<evidence type="ECO:0000313" key="2">
    <source>
        <dbReference type="EMBL" id="QCX50696.1"/>
    </source>
</evidence>
<name>A0AA92EFV8_RALSL</name>
<feature type="signal peptide" evidence="1">
    <location>
        <begin position="1"/>
        <end position="23"/>
    </location>
</feature>